<keyword evidence="2" id="KW-0813">Transport</keyword>
<dbReference type="InterPro" id="IPR006664">
    <property type="entry name" value="OMP_bac"/>
</dbReference>
<dbReference type="Pfam" id="PF00691">
    <property type="entry name" value="OmpA"/>
    <property type="match status" value="1"/>
</dbReference>
<dbReference type="Gene3D" id="3.30.1330.60">
    <property type="entry name" value="OmpA-like domain"/>
    <property type="match status" value="1"/>
</dbReference>
<dbReference type="GO" id="GO:0007155">
    <property type="term" value="P:cell adhesion"/>
    <property type="evidence" value="ECO:0007669"/>
    <property type="project" value="InterPro"/>
</dbReference>
<comment type="subcellular location">
    <subcellularLocation>
        <location evidence="1">Cell outer membrane</location>
        <topology evidence="1">Multi-pass membrane protein</topology>
    </subcellularLocation>
</comment>
<dbReference type="SUPFAM" id="SSF56925">
    <property type="entry name" value="OMPA-like"/>
    <property type="match status" value="1"/>
</dbReference>
<feature type="compositionally biased region" description="Basic and acidic residues" evidence="11">
    <location>
        <begin position="208"/>
        <end position="230"/>
    </location>
</feature>
<comment type="caution">
    <text evidence="14">The sequence shown here is derived from an EMBL/GenBank/DDBJ whole genome shotgun (WGS) entry which is preliminary data.</text>
</comment>
<dbReference type="InterPro" id="IPR050330">
    <property type="entry name" value="Bact_OuterMem_StrucFunc"/>
</dbReference>
<proteinExistence type="predicted"/>
<dbReference type="Gene3D" id="2.40.160.20">
    <property type="match status" value="1"/>
</dbReference>
<name>A0A5A9XHS6_9BACT</name>
<evidence type="ECO:0000256" key="8">
    <source>
        <dbReference type="ARBA" id="ARBA00023136"/>
    </source>
</evidence>
<dbReference type="InterPro" id="IPR011250">
    <property type="entry name" value="OMP/PagP_B-barrel"/>
</dbReference>
<evidence type="ECO:0000313" key="15">
    <source>
        <dbReference type="Proteomes" id="UP000324298"/>
    </source>
</evidence>
<keyword evidence="15" id="KW-1185">Reference proteome</keyword>
<dbReference type="PANTHER" id="PTHR30329">
    <property type="entry name" value="STATOR ELEMENT OF FLAGELLAR MOTOR COMPLEX"/>
    <property type="match status" value="1"/>
</dbReference>
<dbReference type="PRINTS" id="PR01021">
    <property type="entry name" value="OMPADOMAIN"/>
</dbReference>
<dbReference type="PANTHER" id="PTHR30329:SF21">
    <property type="entry name" value="LIPOPROTEIN YIAD-RELATED"/>
    <property type="match status" value="1"/>
</dbReference>
<keyword evidence="5 12" id="KW-0732">Signal</keyword>
<dbReference type="Pfam" id="PF02412">
    <property type="entry name" value="TSP_3"/>
    <property type="match status" value="4"/>
</dbReference>
<dbReference type="InterPro" id="IPR003367">
    <property type="entry name" value="Thrombospondin_3-like_rpt"/>
</dbReference>
<dbReference type="InterPro" id="IPR006665">
    <property type="entry name" value="OmpA-like"/>
</dbReference>
<gene>
    <name evidence="14" type="ORF">ET418_10775</name>
</gene>
<reference evidence="14 15" key="1">
    <citation type="submission" date="2019-04" db="EMBL/GenBank/DDBJ databases">
        <title>Geobacter ruber sp. nov., ferric-reducing bacteria isolated from paddy soil.</title>
        <authorList>
            <person name="Xu Z."/>
            <person name="Masuda Y."/>
            <person name="Itoh H."/>
            <person name="Senoo K."/>
        </authorList>
    </citation>
    <scope>NUCLEOTIDE SEQUENCE [LARGE SCALE GENOMIC DNA]</scope>
    <source>
        <strain evidence="14 15">Red88</strain>
    </source>
</reference>
<dbReference type="CDD" id="cd07185">
    <property type="entry name" value="OmpA_C-like"/>
    <property type="match status" value="1"/>
</dbReference>
<dbReference type="RefSeq" id="WP_149307625.1">
    <property type="nucleotide sequence ID" value="NZ_SRSD01000006.1"/>
</dbReference>
<evidence type="ECO:0000256" key="4">
    <source>
        <dbReference type="ARBA" id="ARBA00022692"/>
    </source>
</evidence>
<protein>
    <recommendedName>
        <fullName evidence="13">OmpA-like domain-containing protein</fullName>
    </recommendedName>
</protein>
<dbReference type="Proteomes" id="UP000324298">
    <property type="component" value="Unassembled WGS sequence"/>
</dbReference>
<dbReference type="GO" id="GO:0005509">
    <property type="term" value="F:calcium ion binding"/>
    <property type="evidence" value="ECO:0007669"/>
    <property type="project" value="InterPro"/>
</dbReference>
<evidence type="ECO:0000256" key="11">
    <source>
        <dbReference type="SAM" id="MobiDB-lite"/>
    </source>
</evidence>
<feature type="region of interest" description="Disordered" evidence="11">
    <location>
        <begin position="208"/>
        <end position="244"/>
    </location>
</feature>
<evidence type="ECO:0000313" key="14">
    <source>
        <dbReference type="EMBL" id="KAA0891261.1"/>
    </source>
</evidence>
<dbReference type="InterPro" id="IPR027385">
    <property type="entry name" value="Beta-barrel_OMP"/>
</dbReference>
<accession>A0A5A9XHS6</accession>
<sequence>MRRFIVSILLGTVIMSAHRDCLAAVDFRAPRQAAAVTPSVSLTPVAGMLVFDGHSNLEASPSYGLRLGYDIIGRNAIDSLGVEAGLDVAMTRLKSNKSAVNAYLLRTEALYSLLPRERFVPSFAIGVGGMYVDGGGSPSSANAFFDYGASVKYFLKDYLALRMDLRHLFVYRDMAARSNFEASLGLSFLLGYDKSLKRVPPVDSDKDGVPDYLDKCPDTPKGVKVDRDGCPVDSDGDGVPDYLDKCPGTPPGVKVDKDGCPLDSDGDGVPDYLDKCPGTAADVKVDKDGCPAKTTEQAESAAPAPAVQAPAEAITGEKTTTNLAAPAVATPAVAPPAAAVPRKGPQPAPGAAMTDCIAKLNGVTLLDSDCDGVPNYLDKCPGTPWGVPVDKDGCPLGSTTAAPTAPAVAAPPPPSPTVASPTVAAPVVVPPTVTAPVVTAPMVAAPVVAAPTIAAPEVAAPVPPAELPPAAVVAAPTAPAPRPAMAPVRSTPPVAAAPIASAPQKPGPGPEPPEATPILIEVPIKPFLPRKGMSSAGYFTAATDSCPATPDSRIVYDEKPLMKLVITFRVDKADINPKYYSKFKAIYEFMKKNPQVSAHVEGHADYTGPFDYNMTLSRVRAVNIKNQILHNGDIDPERISINAYGCSIPVASNRTAEGRRKNRRGVTVITLTAQGPTVVK</sequence>
<keyword evidence="3" id="KW-1134">Transmembrane beta strand</keyword>
<dbReference type="OrthoDB" id="5482786at2"/>
<dbReference type="AlphaFoldDB" id="A0A5A9XHS6"/>
<feature type="domain" description="OmpA-like" evidence="13">
    <location>
        <begin position="555"/>
        <end position="673"/>
    </location>
</feature>
<evidence type="ECO:0000256" key="3">
    <source>
        <dbReference type="ARBA" id="ARBA00022452"/>
    </source>
</evidence>
<evidence type="ECO:0000259" key="13">
    <source>
        <dbReference type="PROSITE" id="PS51123"/>
    </source>
</evidence>
<dbReference type="Gene3D" id="4.10.1080.10">
    <property type="entry name" value="TSP type-3 repeat"/>
    <property type="match status" value="1"/>
</dbReference>
<dbReference type="SUPFAM" id="SSF103647">
    <property type="entry name" value="TSP type-3 repeat"/>
    <property type="match status" value="2"/>
</dbReference>
<dbReference type="GO" id="GO:0046930">
    <property type="term" value="C:pore complex"/>
    <property type="evidence" value="ECO:0007669"/>
    <property type="project" value="UniProtKB-KW"/>
</dbReference>
<evidence type="ECO:0000256" key="2">
    <source>
        <dbReference type="ARBA" id="ARBA00022448"/>
    </source>
</evidence>
<keyword evidence="9" id="KW-0998">Cell outer membrane</keyword>
<keyword evidence="7" id="KW-0626">Porin</keyword>
<dbReference type="PROSITE" id="PS51123">
    <property type="entry name" value="OMPA_2"/>
    <property type="match status" value="1"/>
</dbReference>
<evidence type="ECO:0000256" key="12">
    <source>
        <dbReference type="SAM" id="SignalP"/>
    </source>
</evidence>
<dbReference type="SUPFAM" id="SSF103088">
    <property type="entry name" value="OmpA-like"/>
    <property type="match status" value="1"/>
</dbReference>
<dbReference type="EMBL" id="SRSD01000006">
    <property type="protein sequence ID" value="KAA0891261.1"/>
    <property type="molecule type" value="Genomic_DNA"/>
</dbReference>
<keyword evidence="6" id="KW-0406">Ion transport</keyword>
<keyword evidence="4" id="KW-0812">Transmembrane</keyword>
<feature type="chain" id="PRO_5022949364" description="OmpA-like domain-containing protein" evidence="12">
    <location>
        <begin position="20"/>
        <end position="680"/>
    </location>
</feature>
<dbReference type="InterPro" id="IPR036737">
    <property type="entry name" value="OmpA-like_sf"/>
</dbReference>
<keyword evidence="8 10" id="KW-0472">Membrane</keyword>
<evidence type="ECO:0000256" key="6">
    <source>
        <dbReference type="ARBA" id="ARBA00023065"/>
    </source>
</evidence>
<evidence type="ECO:0000256" key="1">
    <source>
        <dbReference type="ARBA" id="ARBA00004571"/>
    </source>
</evidence>
<evidence type="ECO:0000256" key="5">
    <source>
        <dbReference type="ARBA" id="ARBA00022729"/>
    </source>
</evidence>
<dbReference type="InterPro" id="IPR028974">
    <property type="entry name" value="TSP_type-3_rpt"/>
</dbReference>
<dbReference type="GO" id="GO:0015288">
    <property type="term" value="F:porin activity"/>
    <property type="evidence" value="ECO:0007669"/>
    <property type="project" value="UniProtKB-KW"/>
</dbReference>
<feature type="signal peptide" evidence="12">
    <location>
        <begin position="1"/>
        <end position="19"/>
    </location>
</feature>
<dbReference type="Pfam" id="PF13505">
    <property type="entry name" value="OMP_b-brl"/>
    <property type="match status" value="1"/>
</dbReference>
<evidence type="ECO:0000256" key="10">
    <source>
        <dbReference type="PROSITE-ProRule" id="PRU00473"/>
    </source>
</evidence>
<dbReference type="GO" id="GO:0009279">
    <property type="term" value="C:cell outer membrane"/>
    <property type="evidence" value="ECO:0007669"/>
    <property type="project" value="UniProtKB-SubCell"/>
</dbReference>
<dbReference type="GO" id="GO:0006811">
    <property type="term" value="P:monoatomic ion transport"/>
    <property type="evidence" value="ECO:0007669"/>
    <property type="project" value="UniProtKB-KW"/>
</dbReference>
<organism evidence="14 15">
    <name type="scientific">Oryzomonas rubra</name>
    <dbReference type="NCBI Taxonomy" id="2509454"/>
    <lineage>
        <taxon>Bacteria</taxon>
        <taxon>Pseudomonadati</taxon>
        <taxon>Thermodesulfobacteriota</taxon>
        <taxon>Desulfuromonadia</taxon>
        <taxon>Geobacterales</taxon>
        <taxon>Geobacteraceae</taxon>
        <taxon>Oryzomonas</taxon>
    </lineage>
</organism>
<evidence type="ECO:0000256" key="9">
    <source>
        <dbReference type="ARBA" id="ARBA00023237"/>
    </source>
</evidence>
<evidence type="ECO:0000256" key="7">
    <source>
        <dbReference type="ARBA" id="ARBA00023114"/>
    </source>
</evidence>